<dbReference type="AlphaFoldDB" id="V8CIZ3"/>
<proteinExistence type="predicted"/>
<feature type="region of interest" description="Disordered" evidence="1">
    <location>
        <begin position="68"/>
        <end position="99"/>
    </location>
</feature>
<dbReference type="OrthoDB" id="9778364at2"/>
<dbReference type="STRING" id="1357399.HMPREF2087_01364"/>
<gene>
    <name evidence="2" type="ORF">HMPREF2087_01364</name>
</gene>
<organism evidence="2 3">
    <name type="scientific">Helicobacter canis NCTC 12740</name>
    <dbReference type="NCBI Taxonomy" id="1357399"/>
    <lineage>
        <taxon>Bacteria</taxon>
        <taxon>Pseudomonadati</taxon>
        <taxon>Campylobacterota</taxon>
        <taxon>Epsilonproteobacteria</taxon>
        <taxon>Campylobacterales</taxon>
        <taxon>Helicobacteraceae</taxon>
        <taxon>Helicobacter</taxon>
    </lineage>
</organism>
<dbReference type="Proteomes" id="UP000018688">
    <property type="component" value="Unassembled WGS sequence"/>
</dbReference>
<feature type="region of interest" description="Disordered" evidence="1">
    <location>
        <begin position="1"/>
        <end position="25"/>
    </location>
</feature>
<sequence length="99" mass="10810">MDCHADKSARNDGKPQNLNDSAKDSRIFNKNAHNVFCSQVDRRQDFCDKNGALQGESKARTWACVTADSPQQSPFLAKKPTPEPSKAESPLSLKAGYAA</sequence>
<protein>
    <submittedName>
        <fullName evidence="2">Uncharacterized protein</fullName>
    </submittedName>
</protein>
<comment type="caution">
    <text evidence="2">The sequence shown here is derived from an EMBL/GenBank/DDBJ whole genome shotgun (WGS) entry which is preliminary data.</text>
</comment>
<feature type="compositionally biased region" description="Basic and acidic residues" evidence="1">
    <location>
        <begin position="1"/>
        <end position="13"/>
    </location>
</feature>
<keyword evidence="3" id="KW-1185">Reference proteome</keyword>
<evidence type="ECO:0000313" key="3">
    <source>
        <dbReference type="Proteomes" id="UP000018688"/>
    </source>
</evidence>
<dbReference type="PATRIC" id="fig|1357399.3.peg.1429"/>
<evidence type="ECO:0000256" key="1">
    <source>
        <dbReference type="SAM" id="MobiDB-lite"/>
    </source>
</evidence>
<dbReference type="RefSeq" id="WP_023930355.1">
    <property type="nucleotide sequence ID" value="NZ_KI669458.1"/>
</dbReference>
<accession>V8CIZ3</accession>
<dbReference type="HOGENOM" id="CLU_2316421_0_0_7"/>
<name>V8CIZ3_9HELI</name>
<evidence type="ECO:0000313" key="2">
    <source>
        <dbReference type="EMBL" id="ETD26970.1"/>
    </source>
</evidence>
<reference evidence="2 3" key="1">
    <citation type="submission" date="2013-10" db="EMBL/GenBank/DDBJ databases">
        <title>The Genome Sequence of Helicobacter canis NCTC 12740.</title>
        <authorList>
            <consortium name="The Broad Institute Genomics Platform"/>
            <person name="Earl A."/>
            <person name="Fox J.G."/>
            <person name="Shen Z."/>
            <person name="Young S.K."/>
            <person name="Zeng Q."/>
            <person name="Gargeya S."/>
            <person name="Fitzgerald M."/>
            <person name="Abouelleil A."/>
            <person name="Alvarado L."/>
            <person name="Chapman S.B."/>
            <person name="Gainer-Dewar J."/>
            <person name="Goldberg J."/>
            <person name="Griggs A."/>
            <person name="Gujja S."/>
            <person name="Hansen M."/>
            <person name="Howarth C."/>
            <person name="Imamovic A."/>
            <person name="Ireland A."/>
            <person name="Larimer J."/>
            <person name="McCowan C."/>
            <person name="Murphy C."/>
            <person name="Pearson M."/>
            <person name="Poon T.W."/>
            <person name="Priest M."/>
            <person name="Roberts A."/>
            <person name="Saif S."/>
            <person name="Shea T."/>
            <person name="Sykes S."/>
            <person name="Wortman J."/>
            <person name="Nusbaum C."/>
            <person name="Birren B."/>
        </authorList>
    </citation>
    <scope>NUCLEOTIDE SEQUENCE [LARGE SCALE GENOMIC DNA]</scope>
    <source>
        <strain evidence="2 3">NCTC 12740</strain>
    </source>
</reference>
<dbReference type="EMBL" id="AZJJ01000002">
    <property type="protein sequence ID" value="ETD26970.1"/>
    <property type="molecule type" value="Genomic_DNA"/>
</dbReference>